<comment type="caution">
    <text evidence="5">The sequence shown here is derived from an EMBL/GenBank/DDBJ whole genome shotgun (WGS) entry which is preliminary data.</text>
</comment>
<proteinExistence type="predicted"/>
<dbReference type="InterPro" id="IPR031989">
    <property type="entry name" value="DUF5067"/>
</dbReference>
<dbReference type="Pfam" id="PF16729">
    <property type="entry name" value="DUF5067"/>
    <property type="match status" value="1"/>
</dbReference>
<dbReference type="OrthoDB" id="2293256at2"/>
<dbReference type="STRING" id="1423803.FD13_GL001137"/>
<feature type="chain" id="PRO_5039295454" description="DUF5067 domain-containing protein" evidence="3">
    <location>
        <begin position="24"/>
        <end position="185"/>
    </location>
</feature>
<sequence>MKQKQCILLGLLSLSLLTGCANQTPTKSVASPSSASSHSQVVQRSTSSSKAKPTATYSQQTFTISNVVFQITGMKVTASATANRQLFVLYYTVTNHQSKSIVPNDIWQDAVSAQQSGKNLGTGNLAFTTSQTQDNNKLNRTVMPLKAGQSEQGLATFEPKGSAAITVTYKDTHHRSIHQSHYSIN</sequence>
<feature type="domain" description="DUF5067" evidence="4">
    <location>
        <begin position="44"/>
        <end position="171"/>
    </location>
</feature>
<keyword evidence="6" id="KW-1185">Reference proteome</keyword>
<evidence type="ECO:0000259" key="4">
    <source>
        <dbReference type="Pfam" id="PF16729"/>
    </source>
</evidence>
<feature type="signal peptide" evidence="3">
    <location>
        <begin position="1"/>
        <end position="23"/>
    </location>
</feature>
<evidence type="ECO:0000313" key="5">
    <source>
        <dbReference type="EMBL" id="KRN01332.1"/>
    </source>
</evidence>
<dbReference type="Proteomes" id="UP000051589">
    <property type="component" value="Unassembled WGS sequence"/>
</dbReference>
<feature type="compositionally biased region" description="Low complexity" evidence="2">
    <location>
        <begin position="28"/>
        <end position="53"/>
    </location>
</feature>
<organism evidence="5 6">
    <name type="scientific">Levilactobacillus senmaizukei DSM 21775 = NBRC 103853</name>
    <dbReference type="NCBI Taxonomy" id="1423803"/>
    <lineage>
        <taxon>Bacteria</taxon>
        <taxon>Bacillati</taxon>
        <taxon>Bacillota</taxon>
        <taxon>Bacilli</taxon>
        <taxon>Lactobacillales</taxon>
        <taxon>Lactobacillaceae</taxon>
        <taxon>Levilactobacillus</taxon>
    </lineage>
</organism>
<keyword evidence="1 3" id="KW-0732">Signal</keyword>
<evidence type="ECO:0000256" key="2">
    <source>
        <dbReference type="SAM" id="MobiDB-lite"/>
    </source>
</evidence>
<dbReference type="PROSITE" id="PS51257">
    <property type="entry name" value="PROKAR_LIPOPROTEIN"/>
    <property type="match status" value="1"/>
</dbReference>
<dbReference type="InterPro" id="IPR029050">
    <property type="entry name" value="Immunoprotect_excell_Ig-like"/>
</dbReference>
<reference evidence="5 6" key="1">
    <citation type="journal article" date="2015" name="Genome Announc.">
        <title>Expanding the biotechnology potential of lactobacilli through comparative genomics of 213 strains and associated genera.</title>
        <authorList>
            <person name="Sun Z."/>
            <person name="Harris H.M."/>
            <person name="McCann A."/>
            <person name="Guo C."/>
            <person name="Argimon S."/>
            <person name="Zhang W."/>
            <person name="Yang X."/>
            <person name="Jeffery I.B."/>
            <person name="Cooney J.C."/>
            <person name="Kagawa T.F."/>
            <person name="Liu W."/>
            <person name="Song Y."/>
            <person name="Salvetti E."/>
            <person name="Wrobel A."/>
            <person name="Rasinkangas P."/>
            <person name="Parkhill J."/>
            <person name="Rea M.C."/>
            <person name="O'Sullivan O."/>
            <person name="Ritari J."/>
            <person name="Douillard F.P."/>
            <person name="Paul Ross R."/>
            <person name="Yang R."/>
            <person name="Briner A.E."/>
            <person name="Felis G.E."/>
            <person name="de Vos W.M."/>
            <person name="Barrangou R."/>
            <person name="Klaenhammer T.R."/>
            <person name="Caufield P.W."/>
            <person name="Cui Y."/>
            <person name="Zhang H."/>
            <person name="O'Toole P.W."/>
        </authorList>
    </citation>
    <scope>NUCLEOTIDE SEQUENCE [LARGE SCALE GENOMIC DNA]</scope>
    <source>
        <strain evidence="5 6">DSM 21775</strain>
    </source>
</reference>
<dbReference type="AlphaFoldDB" id="A0A0R2DNJ3"/>
<dbReference type="PATRIC" id="fig|1423803.3.peg.1153"/>
<evidence type="ECO:0000256" key="3">
    <source>
        <dbReference type="SAM" id="SignalP"/>
    </source>
</evidence>
<name>A0A0R2DNJ3_9LACO</name>
<dbReference type="RefSeq" id="WP_061777362.1">
    <property type="nucleotide sequence ID" value="NZ_AYZH01000026.1"/>
</dbReference>
<dbReference type="Gene3D" id="2.60.40.1240">
    <property type="match status" value="1"/>
</dbReference>
<evidence type="ECO:0000256" key="1">
    <source>
        <dbReference type="ARBA" id="ARBA00022729"/>
    </source>
</evidence>
<protein>
    <recommendedName>
        <fullName evidence="4">DUF5067 domain-containing protein</fullName>
    </recommendedName>
</protein>
<accession>A0A0R2DNJ3</accession>
<feature type="region of interest" description="Disordered" evidence="2">
    <location>
        <begin position="25"/>
        <end position="53"/>
    </location>
</feature>
<gene>
    <name evidence="5" type="ORF">FD13_GL001137</name>
</gene>
<dbReference type="EMBL" id="AYZH01000026">
    <property type="protein sequence ID" value="KRN01332.1"/>
    <property type="molecule type" value="Genomic_DNA"/>
</dbReference>
<evidence type="ECO:0000313" key="6">
    <source>
        <dbReference type="Proteomes" id="UP000051589"/>
    </source>
</evidence>